<dbReference type="Gene3D" id="1.10.10.10">
    <property type="entry name" value="Winged helix-like DNA-binding domain superfamily/Winged helix DNA-binding domain"/>
    <property type="match status" value="1"/>
</dbReference>
<name>A0A6J6PC23_9ZZZZ</name>
<reference evidence="3" key="1">
    <citation type="submission" date="2020-05" db="EMBL/GenBank/DDBJ databases">
        <authorList>
            <person name="Chiriac C."/>
            <person name="Salcher M."/>
            <person name="Ghai R."/>
            <person name="Kavagutti S V."/>
        </authorList>
    </citation>
    <scope>NUCLEOTIDE SEQUENCE</scope>
</reference>
<dbReference type="AlphaFoldDB" id="A0A6J6PC23"/>
<dbReference type="GO" id="GO:0006352">
    <property type="term" value="P:DNA-templated transcription initiation"/>
    <property type="evidence" value="ECO:0007669"/>
    <property type="project" value="InterPro"/>
</dbReference>
<evidence type="ECO:0000259" key="1">
    <source>
        <dbReference type="Pfam" id="PF08281"/>
    </source>
</evidence>
<dbReference type="EMBL" id="CAFBRC010000094">
    <property type="protein sequence ID" value="CAB5077369.1"/>
    <property type="molecule type" value="Genomic_DNA"/>
</dbReference>
<evidence type="ECO:0000313" key="3">
    <source>
        <dbReference type="EMBL" id="CAB4694028.1"/>
    </source>
</evidence>
<dbReference type="Pfam" id="PF08281">
    <property type="entry name" value="Sigma70_r4_2"/>
    <property type="match status" value="1"/>
</dbReference>
<evidence type="ECO:0000313" key="2">
    <source>
        <dbReference type="EMBL" id="CAB4674624.1"/>
    </source>
</evidence>
<proteinExistence type="predicted"/>
<dbReference type="InterPro" id="IPR013324">
    <property type="entry name" value="RNA_pol_sigma_r3/r4-like"/>
</dbReference>
<dbReference type="GO" id="GO:0016987">
    <property type="term" value="F:sigma factor activity"/>
    <property type="evidence" value="ECO:0007669"/>
    <property type="project" value="InterPro"/>
</dbReference>
<accession>A0A6J6PC23</accession>
<evidence type="ECO:0000313" key="5">
    <source>
        <dbReference type="EMBL" id="CAB5077369.1"/>
    </source>
</evidence>
<evidence type="ECO:0000313" key="4">
    <source>
        <dbReference type="EMBL" id="CAB4840750.1"/>
    </source>
</evidence>
<gene>
    <name evidence="2" type="ORF">UFOPK2342_00681</name>
    <name evidence="3" type="ORF">UFOPK2423_00761</name>
    <name evidence="4" type="ORF">UFOPK3266_00209</name>
    <name evidence="5" type="ORF">UFOPK4367_01218</name>
</gene>
<dbReference type="EMBL" id="CAEZXN010000013">
    <property type="protein sequence ID" value="CAB4694028.1"/>
    <property type="molecule type" value="Genomic_DNA"/>
</dbReference>
<dbReference type="InterPro" id="IPR036388">
    <property type="entry name" value="WH-like_DNA-bd_sf"/>
</dbReference>
<protein>
    <submittedName>
        <fullName evidence="3">Unannotated protein</fullName>
    </submittedName>
</protein>
<dbReference type="SUPFAM" id="SSF88659">
    <property type="entry name" value="Sigma3 and sigma4 domains of RNA polymerase sigma factors"/>
    <property type="match status" value="1"/>
</dbReference>
<sequence>MNEQNSLGPLLGAPELLARLPQEEQILITLHYVKGRSPEEIAALLGVPARSVEVILRQGRARLLGFLGISEAL</sequence>
<feature type="domain" description="RNA polymerase sigma factor 70 region 4 type 2" evidence="1">
    <location>
        <begin position="15"/>
        <end position="63"/>
    </location>
</feature>
<organism evidence="3">
    <name type="scientific">freshwater metagenome</name>
    <dbReference type="NCBI Taxonomy" id="449393"/>
    <lineage>
        <taxon>unclassified sequences</taxon>
        <taxon>metagenomes</taxon>
        <taxon>ecological metagenomes</taxon>
    </lineage>
</organism>
<dbReference type="InterPro" id="IPR013249">
    <property type="entry name" value="RNA_pol_sigma70_r4_t2"/>
</dbReference>
<dbReference type="EMBL" id="CAFBAA010000003">
    <property type="protein sequence ID" value="CAB4840750.1"/>
    <property type="molecule type" value="Genomic_DNA"/>
</dbReference>
<dbReference type="EMBL" id="CAEZXB010000009">
    <property type="protein sequence ID" value="CAB4674624.1"/>
    <property type="molecule type" value="Genomic_DNA"/>
</dbReference>
<dbReference type="GO" id="GO:0003677">
    <property type="term" value="F:DNA binding"/>
    <property type="evidence" value="ECO:0007669"/>
    <property type="project" value="InterPro"/>
</dbReference>